<dbReference type="eggNOG" id="COG5620">
    <property type="taxonomic scope" value="Bacteria"/>
</dbReference>
<reference evidence="2 3" key="1">
    <citation type="journal article" date="2014" name="Genome Announc.">
        <title>Draft Genome Sequence of Advenella kashmirensis Strain W13003, a Polycyclic Aromatic Hydrocarbon-Degrading Bacterium.</title>
        <authorList>
            <person name="Wang X."/>
            <person name="Jin D."/>
            <person name="Zhou L."/>
            <person name="Wu L."/>
            <person name="An W."/>
            <person name="Zhao L."/>
        </authorList>
    </citation>
    <scope>NUCLEOTIDE SEQUENCE [LARGE SCALE GENOMIC DNA]</scope>
    <source>
        <strain evidence="2 3">W13003</strain>
    </source>
</reference>
<dbReference type="PATRIC" id="fig|1424334.3.peg.4605"/>
<keyword evidence="3" id="KW-1185">Reference proteome</keyword>
<comment type="caution">
    <text evidence="2">The sequence shown here is derived from an EMBL/GenBank/DDBJ whole genome shotgun (WGS) entry which is preliminary data.</text>
</comment>
<feature type="compositionally biased region" description="Acidic residues" evidence="1">
    <location>
        <begin position="146"/>
        <end position="156"/>
    </location>
</feature>
<dbReference type="AlphaFoldDB" id="V8QLX7"/>
<evidence type="ECO:0000313" key="2">
    <source>
        <dbReference type="EMBL" id="ETF00323.1"/>
    </source>
</evidence>
<name>V8QLX7_9BURK</name>
<sequence length="168" mass="19069">MNLNDLTIATDQLDQPRLLKHWQWLLPPEVEVLLVTKTADCFLLDPETGRILFLDTTDGELEQIAADFEQFRNVLGDPEFITDYFSLPLLAPMLDVAMPDNTVFALPVPAVLGGSAETDELTLVDIYEYFEQMGLLWEKLSQIDIQDDDADDETDDQPNRPLDQTKPD</sequence>
<dbReference type="RefSeq" id="WP_024007497.1">
    <property type="nucleotide sequence ID" value="NZ_KI650984.1"/>
</dbReference>
<protein>
    <recommendedName>
        <fullName evidence="4">T6SS immunity protein Tdi1 C-terminal domain-containing protein</fullName>
    </recommendedName>
</protein>
<gene>
    <name evidence="2" type="ORF">W822_22985</name>
</gene>
<proteinExistence type="predicted"/>
<dbReference type="STRING" id="1424334.W822_22985"/>
<organism evidence="2 3">
    <name type="scientific">Advenella kashmirensis W13003</name>
    <dbReference type="NCBI Taxonomy" id="1424334"/>
    <lineage>
        <taxon>Bacteria</taxon>
        <taxon>Pseudomonadati</taxon>
        <taxon>Pseudomonadota</taxon>
        <taxon>Betaproteobacteria</taxon>
        <taxon>Burkholderiales</taxon>
        <taxon>Alcaligenaceae</taxon>
    </lineage>
</organism>
<evidence type="ECO:0000313" key="3">
    <source>
        <dbReference type="Proteomes" id="UP000018733"/>
    </source>
</evidence>
<dbReference type="EMBL" id="AYXT01000015">
    <property type="protein sequence ID" value="ETF00323.1"/>
    <property type="molecule type" value="Genomic_DNA"/>
</dbReference>
<evidence type="ECO:0008006" key="4">
    <source>
        <dbReference type="Google" id="ProtNLM"/>
    </source>
</evidence>
<accession>V8QLX7</accession>
<feature type="region of interest" description="Disordered" evidence="1">
    <location>
        <begin position="146"/>
        <end position="168"/>
    </location>
</feature>
<evidence type="ECO:0000256" key="1">
    <source>
        <dbReference type="SAM" id="MobiDB-lite"/>
    </source>
</evidence>
<dbReference type="HOGENOM" id="CLU_112036_0_0_4"/>
<dbReference type="OrthoDB" id="8683979at2"/>
<dbReference type="Proteomes" id="UP000018733">
    <property type="component" value="Unassembled WGS sequence"/>
</dbReference>